<evidence type="ECO:0000256" key="1">
    <source>
        <dbReference type="SAM" id="MobiDB-lite"/>
    </source>
</evidence>
<feature type="region of interest" description="Disordered" evidence="1">
    <location>
        <begin position="1"/>
        <end position="37"/>
    </location>
</feature>
<name>Q38506_9CAUD</name>
<protein>
    <submittedName>
        <fullName evidence="2">Left end of bacteriophage phi-29 coding for 15 potential proteins Among these are the terminal protein and the proteins encoded by the genes 1, 2 (sus), 3, and (probably) 4</fullName>
    </submittedName>
</protein>
<proteinExistence type="predicted"/>
<reference evidence="2" key="1">
    <citation type="journal article" date="1982" name="Gene">
        <title>Nucleotide sequence of the major early region of bacteriophage phi 29.</title>
        <authorList>
            <person name="Yoshikawa H."/>
            <person name="Ito J."/>
        </authorList>
    </citation>
    <scope>NUCLEOTIDE SEQUENCE</scope>
</reference>
<sequence>MGRRNGKNDAERNHKDNRQRCQNGDGGRRGSGRATTI</sequence>
<dbReference type="EMBL" id="V01155">
    <property type="protein sequence ID" value="CAA24487.1"/>
    <property type="molecule type" value="Genomic_DNA"/>
</dbReference>
<accession>Q38506</accession>
<organism evidence="2">
    <name type="scientific">Salasvirus phi29</name>
    <dbReference type="NCBI Taxonomy" id="10756"/>
    <lineage>
        <taxon>Viruses</taxon>
        <taxon>Duplodnaviria</taxon>
        <taxon>Heunggongvirae</taxon>
        <taxon>Uroviricota</taxon>
        <taxon>Caudoviricetes</taxon>
        <taxon>Salasmaviridae</taxon>
        <taxon>Picovirinae</taxon>
        <taxon>Salasvirus</taxon>
    </lineage>
</organism>
<evidence type="ECO:0000313" key="2">
    <source>
        <dbReference type="EMBL" id="CAA24487.1"/>
    </source>
</evidence>
<feature type="compositionally biased region" description="Basic and acidic residues" evidence="1">
    <location>
        <begin position="1"/>
        <end position="19"/>
    </location>
</feature>